<proteinExistence type="predicted"/>
<comment type="caution">
    <text evidence="1">The sequence shown here is derived from an EMBL/GenBank/DDBJ whole genome shotgun (WGS) entry which is preliminary data.</text>
</comment>
<name>A0A4C1XZN5_EUMVA</name>
<dbReference type="EMBL" id="BGZK01000991">
    <property type="protein sequence ID" value="GBP67769.1"/>
    <property type="molecule type" value="Genomic_DNA"/>
</dbReference>
<dbReference type="OrthoDB" id="162894at2759"/>
<gene>
    <name evidence="1" type="ORF">EVAR_22170_1</name>
</gene>
<dbReference type="AlphaFoldDB" id="A0A4C1XZN5"/>
<reference evidence="1 2" key="1">
    <citation type="journal article" date="2019" name="Commun. Biol.">
        <title>The bagworm genome reveals a unique fibroin gene that provides high tensile strength.</title>
        <authorList>
            <person name="Kono N."/>
            <person name="Nakamura H."/>
            <person name="Ohtoshi R."/>
            <person name="Tomita M."/>
            <person name="Numata K."/>
            <person name="Arakawa K."/>
        </authorList>
    </citation>
    <scope>NUCLEOTIDE SEQUENCE [LARGE SCALE GENOMIC DNA]</scope>
</reference>
<organism evidence="1 2">
    <name type="scientific">Eumeta variegata</name>
    <name type="common">Bagworm moth</name>
    <name type="synonym">Eumeta japonica</name>
    <dbReference type="NCBI Taxonomy" id="151549"/>
    <lineage>
        <taxon>Eukaryota</taxon>
        <taxon>Metazoa</taxon>
        <taxon>Ecdysozoa</taxon>
        <taxon>Arthropoda</taxon>
        <taxon>Hexapoda</taxon>
        <taxon>Insecta</taxon>
        <taxon>Pterygota</taxon>
        <taxon>Neoptera</taxon>
        <taxon>Endopterygota</taxon>
        <taxon>Lepidoptera</taxon>
        <taxon>Glossata</taxon>
        <taxon>Ditrysia</taxon>
        <taxon>Tineoidea</taxon>
        <taxon>Psychidae</taxon>
        <taxon>Oiketicinae</taxon>
        <taxon>Eumeta</taxon>
    </lineage>
</organism>
<keyword evidence="2" id="KW-1185">Reference proteome</keyword>
<evidence type="ECO:0000313" key="2">
    <source>
        <dbReference type="Proteomes" id="UP000299102"/>
    </source>
</evidence>
<sequence>MSLDLFQCSFEPRSVVSGSARVGVCGVPRSASRAAAVKPRASVPVISSGYPAGRTPSPHTVSAPRERSRIFTLQIPIAILVISRVFTRVNGFSINCVVLVIFASSRGNIFTRTLLLRRGNLEGFPDLSAVGTPVPSGRLDEA</sequence>
<accession>A0A4C1XZN5</accession>
<protein>
    <submittedName>
        <fullName evidence="1">Uncharacterized protein</fullName>
    </submittedName>
</protein>
<evidence type="ECO:0000313" key="1">
    <source>
        <dbReference type="EMBL" id="GBP67769.1"/>
    </source>
</evidence>
<dbReference type="Proteomes" id="UP000299102">
    <property type="component" value="Unassembled WGS sequence"/>
</dbReference>